<gene>
    <name evidence="3" type="ORF">VF724_17335</name>
</gene>
<organism evidence="3 4">
    <name type="scientific">Ferviditalea candida</name>
    <dbReference type="NCBI Taxonomy" id="3108399"/>
    <lineage>
        <taxon>Bacteria</taxon>
        <taxon>Bacillati</taxon>
        <taxon>Bacillota</taxon>
        <taxon>Bacilli</taxon>
        <taxon>Bacillales</taxon>
        <taxon>Paenibacillaceae</taxon>
        <taxon>Ferviditalea</taxon>
    </lineage>
</organism>
<feature type="domain" description="DUF2326" evidence="2">
    <location>
        <begin position="469"/>
        <end position="572"/>
    </location>
</feature>
<keyword evidence="4" id="KW-1185">Reference proteome</keyword>
<dbReference type="Pfam" id="PF10088">
    <property type="entry name" value="DUF2326"/>
    <property type="match status" value="1"/>
</dbReference>
<feature type="coiled-coil region" evidence="1">
    <location>
        <begin position="221"/>
        <end position="248"/>
    </location>
</feature>
<accession>A0ABU5ZLN6</accession>
<name>A0ABU5ZLN6_9BACL</name>
<feature type="coiled-coil region" evidence="1">
    <location>
        <begin position="275"/>
        <end position="318"/>
    </location>
</feature>
<dbReference type="InterPro" id="IPR018760">
    <property type="entry name" value="DUF2326"/>
</dbReference>
<evidence type="ECO:0000313" key="3">
    <source>
        <dbReference type="EMBL" id="MEB3103400.1"/>
    </source>
</evidence>
<keyword evidence="1" id="KW-0175">Coiled coil</keyword>
<proteinExistence type="predicted"/>
<protein>
    <submittedName>
        <fullName evidence="3">DUF2326 domain-containing protein</fullName>
    </submittedName>
</protein>
<evidence type="ECO:0000259" key="2">
    <source>
        <dbReference type="Pfam" id="PF10088"/>
    </source>
</evidence>
<dbReference type="RefSeq" id="WP_371755527.1">
    <property type="nucleotide sequence ID" value="NZ_JAYJLD010000034.1"/>
</dbReference>
<reference evidence="3" key="1">
    <citation type="submission" date="2023-12" db="EMBL/GenBank/DDBJ databases">
        <title>Fervidustalea candida gen. nov., sp. nov., a novel member of the family Paenibacillaceae isolated from a geothermal area.</title>
        <authorList>
            <person name="Li W.-J."/>
            <person name="Jiao J.-Y."/>
            <person name="Chen Y."/>
        </authorList>
    </citation>
    <scope>NUCLEOTIDE SEQUENCE</scope>
    <source>
        <strain evidence="3">SYSU GA230002</strain>
    </source>
</reference>
<dbReference type="InterPro" id="IPR027417">
    <property type="entry name" value="P-loop_NTPase"/>
</dbReference>
<feature type="coiled-coil region" evidence="1">
    <location>
        <begin position="395"/>
        <end position="422"/>
    </location>
</feature>
<evidence type="ECO:0000313" key="4">
    <source>
        <dbReference type="Proteomes" id="UP001310386"/>
    </source>
</evidence>
<dbReference type="EMBL" id="JAYJLD010000034">
    <property type="protein sequence ID" value="MEB3103400.1"/>
    <property type="molecule type" value="Genomic_DNA"/>
</dbReference>
<evidence type="ECO:0000256" key="1">
    <source>
        <dbReference type="SAM" id="Coils"/>
    </source>
</evidence>
<comment type="caution">
    <text evidence="3">The sequence shown here is derived from an EMBL/GenBank/DDBJ whole genome shotgun (WGS) entry which is preliminary data.</text>
</comment>
<sequence length="574" mass="66165">MFIKTLKISSRTGTIRELTFHSGLNLIIDETPSGDDKSTGNNVGKTTVLKLIDFCLGASASIIYSDTENKKEVYDLVKDFLVDEEVLITLTLVEGLLGEASDEVVIERNFLSRKKSIRRINGNSILEKDFEDELQRLLFPSHNAEKPTFRQIISHNIRYKDENINNTLKTLDKYSSDVEYETLYLFLLGCDFDEGAEKQVLVTKIKQEEAFKERLEKKQTKTAYEIALRMIEDDITKLNEKKSNFNLNEDFENQLEQLNIVKYRINKSSSSISKMNIRKNLIEEAQKEMESSKANIDLKQLEILYAEANANIGNLQKTFEDLVAYHNNMLVEKIKFITSELPSLVVKIETEETNLNSLLIQEKELAMAISKGDSFEELEKIIAELNDKYRIKGEYESIISQLDEVEKNIEETNAKIKVIDDVLFSDSFEEKLKSQINKFNKHFSEISFELYGEKYALKYDKVLHKKTQQQIYKFSAFNANLSSGKKQGEILCFDLAAILFADEEEIPSLHFLLNDKKELMHDNQLIKIADYVSNKNIQLVVSILKDKLPESLLDKAHVVVELSQESKLFRIEEQ</sequence>
<dbReference type="Proteomes" id="UP001310386">
    <property type="component" value="Unassembled WGS sequence"/>
</dbReference>
<dbReference type="Gene3D" id="3.40.50.300">
    <property type="entry name" value="P-loop containing nucleotide triphosphate hydrolases"/>
    <property type="match status" value="1"/>
</dbReference>